<dbReference type="EMBL" id="JABMIG020000026">
    <property type="protein sequence ID" value="KAL3801510.1"/>
    <property type="molecule type" value="Genomic_DNA"/>
</dbReference>
<dbReference type="InterPro" id="IPR002347">
    <property type="entry name" value="SDR_fam"/>
</dbReference>
<sequence>MAAMAKTKTAVVVGATNGIGKAISCRLANDGFKIIAVGRDKDGNRGPEVIDFLSKCSKNHDVRHEFRACDAFELKQVKECAEGIASDYGGNNNSEGKDGIDALVMTQGMATVQSFTPTVEGNDEKLTLHFWSRAAFATCLLPVLRDNVNDDKLAASSARMPGGPVVMSVLSGGVHSPYTKYGSDPELRKHYSIKNAADFAGFYTDLFFDKLAQMPSNKGINFIHAAPGFVASNWGTEMPSFLRGPIRLMQKMAGKSPEKCANLMVQPILQCSHGELALKRPNDVEEGLFIMNEDGTSGKFSKGHSVEAMSSVWGTTKDVLSKAGICLEG</sequence>
<evidence type="ECO:0008006" key="5">
    <source>
        <dbReference type="Google" id="ProtNLM"/>
    </source>
</evidence>
<name>A0ABD3QU33_9STRA</name>
<keyword evidence="4" id="KW-1185">Reference proteome</keyword>
<protein>
    <recommendedName>
        <fullName evidence="5">NAD(P)-binding protein</fullName>
    </recommendedName>
</protein>
<keyword evidence="1" id="KW-0560">Oxidoreductase</keyword>
<gene>
    <name evidence="3" type="ORF">HJC23_000948</name>
    <name evidence="2" type="ORF">HJC23_008398</name>
</gene>
<dbReference type="PANTHER" id="PTHR47534:SF3">
    <property type="entry name" value="ALCOHOL DEHYDROGENASE-LIKE C-TERMINAL DOMAIN-CONTAINING PROTEIN"/>
    <property type="match status" value="1"/>
</dbReference>
<dbReference type="InterPro" id="IPR052228">
    <property type="entry name" value="Sec_Metab_Biosynth_Oxidored"/>
</dbReference>
<proteinExistence type="predicted"/>
<evidence type="ECO:0000256" key="1">
    <source>
        <dbReference type="ARBA" id="ARBA00023002"/>
    </source>
</evidence>
<dbReference type="AlphaFoldDB" id="A0ABD3QU33"/>
<evidence type="ECO:0000313" key="2">
    <source>
        <dbReference type="EMBL" id="KAL3792476.1"/>
    </source>
</evidence>
<dbReference type="Pfam" id="PF00106">
    <property type="entry name" value="adh_short"/>
    <property type="match status" value="1"/>
</dbReference>
<dbReference type="Gene3D" id="3.40.50.720">
    <property type="entry name" value="NAD(P)-binding Rossmann-like Domain"/>
    <property type="match status" value="1"/>
</dbReference>
<organism evidence="3 4">
    <name type="scientific">Cyclotella cryptica</name>
    <dbReference type="NCBI Taxonomy" id="29204"/>
    <lineage>
        <taxon>Eukaryota</taxon>
        <taxon>Sar</taxon>
        <taxon>Stramenopiles</taxon>
        <taxon>Ochrophyta</taxon>
        <taxon>Bacillariophyta</taxon>
        <taxon>Coscinodiscophyceae</taxon>
        <taxon>Thalassiosirophycidae</taxon>
        <taxon>Stephanodiscales</taxon>
        <taxon>Stephanodiscaceae</taxon>
        <taxon>Cyclotella</taxon>
    </lineage>
</organism>
<comment type="caution">
    <text evidence="3">The sequence shown here is derived from an EMBL/GenBank/DDBJ whole genome shotgun (WGS) entry which is preliminary data.</text>
</comment>
<dbReference type="SUPFAM" id="SSF51735">
    <property type="entry name" value="NAD(P)-binding Rossmann-fold domains"/>
    <property type="match status" value="1"/>
</dbReference>
<dbReference type="EMBL" id="JABMIG020000101">
    <property type="protein sequence ID" value="KAL3792476.1"/>
    <property type="molecule type" value="Genomic_DNA"/>
</dbReference>
<dbReference type="PANTHER" id="PTHR47534">
    <property type="entry name" value="YALI0E05731P"/>
    <property type="match status" value="1"/>
</dbReference>
<dbReference type="GO" id="GO:0016491">
    <property type="term" value="F:oxidoreductase activity"/>
    <property type="evidence" value="ECO:0007669"/>
    <property type="project" value="UniProtKB-KW"/>
</dbReference>
<dbReference type="InterPro" id="IPR036291">
    <property type="entry name" value="NAD(P)-bd_dom_sf"/>
</dbReference>
<evidence type="ECO:0000313" key="3">
    <source>
        <dbReference type="EMBL" id="KAL3801510.1"/>
    </source>
</evidence>
<dbReference type="PRINTS" id="PR00081">
    <property type="entry name" value="GDHRDH"/>
</dbReference>
<reference evidence="3 4" key="1">
    <citation type="journal article" date="2020" name="G3 (Bethesda)">
        <title>Improved Reference Genome for Cyclotella cryptica CCMP332, a Model for Cell Wall Morphogenesis, Salinity Adaptation, and Lipid Production in Diatoms (Bacillariophyta).</title>
        <authorList>
            <person name="Roberts W.R."/>
            <person name="Downey K.M."/>
            <person name="Ruck E.C."/>
            <person name="Traller J.C."/>
            <person name="Alverson A.J."/>
        </authorList>
    </citation>
    <scope>NUCLEOTIDE SEQUENCE [LARGE SCALE GENOMIC DNA]</scope>
    <source>
        <strain evidence="3 4">CCMP332</strain>
    </source>
</reference>
<reference evidence="3" key="2">
    <citation type="submission" date="2024-11" db="EMBL/GenBank/DDBJ databases">
        <authorList>
            <person name="Roberts W.R."/>
            <person name="Alverson A.J."/>
        </authorList>
    </citation>
    <scope>NUCLEOTIDE SEQUENCE</scope>
    <source>
        <strain evidence="3">CCMP332</strain>
    </source>
</reference>
<dbReference type="Proteomes" id="UP001516023">
    <property type="component" value="Unassembled WGS sequence"/>
</dbReference>
<evidence type="ECO:0000313" key="4">
    <source>
        <dbReference type="Proteomes" id="UP001516023"/>
    </source>
</evidence>
<accession>A0ABD3QU33</accession>